<proteinExistence type="predicted"/>
<accession>A0A0E9PM11</accession>
<name>A0A0E9PM11_ANGAN</name>
<evidence type="ECO:0000313" key="1">
    <source>
        <dbReference type="EMBL" id="JAH05676.1"/>
    </source>
</evidence>
<dbReference type="AlphaFoldDB" id="A0A0E9PM11"/>
<protein>
    <submittedName>
        <fullName evidence="1">Uncharacterized protein</fullName>
    </submittedName>
</protein>
<dbReference type="EMBL" id="GBXM01102901">
    <property type="protein sequence ID" value="JAH05676.1"/>
    <property type="molecule type" value="Transcribed_RNA"/>
</dbReference>
<organism evidence="1">
    <name type="scientific">Anguilla anguilla</name>
    <name type="common">European freshwater eel</name>
    <name type="synonym">Muraena anguilla</name>
    <dbReference type="NCBI Taxonomy" id="7936"/>
    <lineage>
        <taxon>Eukaryota</taxon>
        <taxon>Metazoa</taxon>
        <taxon>Chordata</taxon>
        <taxon>Craniata</taxon>
        <taxon>Vertebrata</taxon>
        <taxon>Euteleostomi</taxon>
        <taxon>Actinopterygii</taxon>
        <taxon>Neopterygii</taxon>
        <taxon>Teleostei</taxon>
        <taxon>Anguilliformes</taxon>
        <taxon>Anguillidae</taxon>
        <taxon>Anguilla</taxon>
    </lineage>
</organism>
<sequence length="28" mass="3080">MAAGSKIHHENSQSPQKSGILTFVHDFI</sequence>
<reference evidence="1" key="1">
    <citation type="submission" date="2014-11" db="EMBL/GenBank/DDBJ databases">
        <authorList>
            <person name="Amaro Gonzalez C."/>
        </authorList>
    </citation>
    <scope>NUCLEOTIDE SEQUENCE</scope>
</reference>
<reference evidence="1" key="2">
    <citation type="journal article" date="2015" name="Fish Shellfish Immunol.">
        <title>Early steps in the European eel (Anguilla anguilla)-Vibrio vulnificus interaction in the gills: Role of the RtxA13 toxin.</title>
        <authorList>
            <person name="Callol A."/>
            <person name="Pajuelo D."/>
            <person name="Ebbesson L."/>
            <person name="Teles M."/>
            <person name="MacKenzie S."/>
            <person name="Amaro C."/>
        </authorList>
    </citation>
    <scope>NUCLEOTIDE SEQUENCE</scope>
</reference>